<dbReference type="GO" id="GO:0005634">
    <property type="term" value="C:nucleus"/>
    <property type="evidence" value="ECO:0007669"/>
    <property type="project" value="UniProtKB-SubCell"/>
</dbReference>
<keyword evidence="5" id="KW-0862">Zinc</keyword>
<dbReference type="PROSITE" id="PS50157">
    <property type="entry name" value="ZINC_FINGER_C2H2_2"/>
    <property type="match status" value="2"/>
</dbReference>
<keyword evidence="4 9" id="KW-0863">Zinc-finger</keyword>
<feature type="compositionally biased region" description="Polar residues" evidence="10">
    <location>
        <begin position="168"/>
        <end position="183"/>
    </location>
</feature>
<dbReference type="InterPro" id="IPR036236">
    <property type="entry name" value="Znf_C2H2_sf"/>
</dbReference>
<feature type="compositionally biased region" description="Basic and acidic residues" evidence="10">
    <location>
        <begin position="192"/>
        <end position="203"/>
    </location>
</feature>
<feature type="compositionally biased region" description="Polar residues" evidence="10">
    <location>
        <begin position="20"/>
        <end position="30"/>
    </location>
</feature>
<dbReference type="AlphaFoldDB" id="A0A6J3MIX8"/>
<dbReference type="InterPro" id="IPR050331">
    <property type="entry name" value="Zinc_finger"/>
</dbReference>
<dbReference type="PROSITE" id="PS00028">
    <property type="entry name" value="ZINC_FINGER_C2H2_1"/>
    <property type="match status" value="2"/>
</dbReference>
<accession>A0A6J3MIX8</accession>
<dbReference type="FunFam" id="3.30.160.60:FF:000340">
    <property type="entry name" value="zinc finger protein 473 isoform X1"/>
    <property type="match status" value="1"/>
</dbReference>
<evidence type="ECO:0000256" key="9">
    <source>
        <dbReference type="PROSITE-ProRule" id="PRU00042"/>
    </source>
</evidence>
<feature type="domain" description="C2H2-type" evidence="11">
    <location>
        <begin position="349"/>
        <end position="376"/>
    </location>
</feature>
<feature type="compositionally biased region" description="Polar residues" evidence="10">
    <location>
        <begin position="37"/>
        <end position="48"/>
    </location>
</feature>
<dbReference type="Proteomes" id="UP000504637">
    <property type="component" value="Unplaced"/>
</dbReference>
<protein>
    <recommendedName>
        <fullName evidence="8">pH-response transcription factor pacC/RIM101</fullName>
    </recommendedName>
</protein>
<feature type="compositionally biased region" description="Polar residues" evidence="10">
    <location>
        <begin position="282"/>
        <end position="297"/>
    </location>
</feature>
<feature type="compositionally biased region" description="Low complexity" evidence="10">
    <location>
        <begin position="148"/>
        <end position="167"/>
    </location>
</feature>
<dbReference type="PANTHER" id="PTHR16515">
    <property type="entry name" value="PR DOMAIN ZINC FINGER PROTEIN"/>
    <property type="match status" value="1"/>
</dbReference>
<gene>
    <name evidence="13" type="ORF">K489DRAFT_376028</name>
</gene>
<evidence type="ECO:0000256" key="3">
    <source>
        <dbReference type="ARBA" id="ARBA00022737"/>
    </source>
</evidence>
<feature type="compositionally biased region" description="Low complexity" evidence="10">
    <location>
        <begin position="49"/>
        <end position="61"/>
    </location>
</feature>
<sequence>MAAAGVLLLSGGEHFRSHPYSPTTMYSSRSYAPPASVTGSIDQYSHATSRPNSSHSSMSLPSREREIPYPHTPKSEDNFRPSLPSISNLLNIADREKSHRLPGPRPRLQSPPRSSYDRRPTSHPTQLPSLGPQFDEHARRQMHDLEVSPRTTMSNSSSSHIRSHSVMEGSQSPSAMSTRSLPSHFSFGPALHQHDAHDHESSRPAKRQALSTRPSPPPYSRSYYATPSYSSSPEVVPRRSFRAHPDDVIAPPPASLGLAQNRSLPSPPYLTPSSSESSTLTRNSAPLSPVTSEPSTPSYQHHHHYISSSSAGALPQQQDRYLCPTCNKAFSRPSSLKIHTHSHTGEKPFRCPHRGCGKSFSVRSNMKRHERGCHSGLGGGSCTEIHSP</sequence>
<evidence type="ECO:0000256" key="5">
    <source>
        <dbReference type="ARBA" id="ARBA00022833"/>
    </source>
</evidence>
<dbReference type="PANTHER" id="PTHR16515:SF49">
    <property type="entry name" value="GASTRULA ZINC FINGER PROTEIN XLCGF49.1-LIKE-RELATED"/>
    <property type="match status" value="1"/>
</dbReference>
<reference evidence="13" key="1">
    <citation type="submission" date="2020-01" db="EMBL/GenBank/DDBJ databases">
        <authorList>
            <consortium name="DOE Joint Genome Institute"/>
            <person name="Haridas S."/>
            <person name="Albert R."/>
            <person name="Binder M."/>
            <person name="Bloem J."/>
            <person name="Labutti K."/>
            <person name="Salamov A."/>
            <person name="Andreopoulos B."/>
            <person name="Baker S.E."/>
            <person name="Barry K."/>
            <person name="Bills G."/>
            <person name="Bluhm B.H."/>
            <person name="Cannon C."/>
            <person name="Castanera R."/>
            <person name="Culley D.E."/>
            <person name="Daum C."/>
            <person name="Ezra D."/>
            <person name="Gonzalez J.B."/>
            <person name="Henrissat B."/>
            <person name="Kuo A."/>
            <person name="Liang C."/>
            <person name="Lipzen A."/>
            <person name="Lutzoni F."/>
            <person name="Magnuson J."/>
            <person name="Mondo S."/>
            <person name="Nolan M."/>
            <person name="Ohm R."/>
            <person name="Pangilinan J."/>
            <person name="Park H.-J."/>
            <person name="Ramirez L."/>
            <person name="Alfaro M."/>
            <person name="Sun H."/>
            <person name="Tritt A."/>
            <person name="Yoshinaga Y."/>
            <person name="Zwiers L.-H."/>
            <person name="Turgeon B.G."/>
            <person name="Goodwin S.B."/>
            <person name="Spatafora J.W."/>
            <person name="Crous P.W."/>
            <person name="Grigoriev I.V."/>
        </authorList>
    </citation>
    <scope>NUCLEOTIDE SEQUENCE</scope>
    <source>
        <strain evidence="13">CBS 342.82</strain>
    </source>
</reference>
<evidence type="ECO:0000256" key="2">
    <source>
        <dbReference type="ARBA" id="ARBA00022723"/>
    </source>
</evidence>
<name>A0A6J3MIX8_9PEZI</name>
<dbReference type="RefSeq" id="XP_033464907.1">
    <property type="nucleotide sequence ID" value="XM_033603819.1"/>
</dbReference>
<dbReference type="OrthoDB" id="6077919at2759"/>
<evidence type="ECO:0000256" key="6">
    <source>
        <dbReference type="ARBA" id="ARBA00023242"/>
    </source>
</evidence>
<keyword evidence="3" id="KW-0677">Repeat</keyword>
<dbReference type="Pfam" id="PF00096">
    <property type="entry name" value="zf-C2H2"/>
    <property type="match status" value="2"/>
</dbReference>
<feature type="compositionally biased region" description="Low complexity" evidence="10">
    <location>
        <begin position="271"/>
        <end position="281"/>
    </location>
</feature>
<comment type="subcellular location">
    <subcellularLocation>
        <location evidence="1">Nucleus</location>
    </subcellularLocation>
</comment>
<evidence type="ECO:0000313" key="12">
    <source>
        <dbReference type="Proteomes" id="UP000504637"/>
    </source>
</evidence>
<dbReference type="GeneID" id="54361619"/>
<evidence type="ECO:0000259" key="11">
    <source>
        <dbReference type="PROSITE" id="PS50157"/>
    </source>
</evidence>
<feature type="compositionally biased region" description="Low complexity" evidence="10">
    <location>
        <begin position="220"/>
        <end position="233"/>
    </location>
</feature>
<evidence type="ECO:0000256" key="10">
    <source>
        <dbReference type="SAM" id="MobiDB-lite"/>
    </source>
</evidence>
<feature type="region of interest" description="Disordered" evidence="10">
    <location>
        <begin position="146"/>
        <end position="311"/>
    </location>
</feature>
<comment type="similarity">
    <text evidence="7">Belongs to the pacC/RIM101 family.</text>
</comment>
<dbReference type="GO" id="GO:0008270">
    <property type="term" value="F:zinc ion binding"/>
    <property type="evidence" value="ECO:0007669"/>
    <property type="project" value="UniProtKB-KW"/>
</dbReference>
<evidence type="ECO:0000256" key="7">
    <source>
        <dbReference type="ARBA" id="ARBA00038089"/>
    </source>
</evidence>
<keyword evidence="12" id="KW-1185">Reference proteome</keyword>
<dbReference type="FunFam" id="3.30.160.60:FF:001102">
    <property type="entry name" value="Transcription factor IIIA"/>
    <property type="match status" value="1"/>
</dbReference>
<dbReference type="InterPro" id="IPR013087">
    <property type="entry name" value="Znf_C2H2_type"/>
</dbReference>
<evidence type="ECO:0000256" key="1">
    <source>
        <dbReference type="ARBA" id="ARBA00004123"/>
    </source>
</evidence>
<dbReference type="SMART" id="SM00355">
    <property type="entry name" value="ZnF_C2H2"/>
    <property type="match status" value="2"/>
</dbReference>
<reference evidence="13" key="2">
    <citation type="submission" date="2020-04" db="EMBL/GenBank/DDBJ databases">
        <authorList>
            <consortium name="NCBI Genome Project"/>
        </authorList>
    </citation>
    <scope>NUCLEOTIDE SEQUENCE</scope>
    <source>
        <strain evidence="13">CBS 342.82</strain>
    </source>
</reference>
<dbReference type="SUPFAM" id="SSF57667">
    <property type="entry name" value="beta-beta-alpha zinc fingers"/>
    <property type="match status" value="1"/>
</dbReference>
<keyword evidence="2" id="KW-0479">Metal-binding</keyword>
<dbReference type="Gene3D" id="3.30.160.60">
    <property type="entry name" value="Classic Zinc Finger"/>
    <property type="match status" value="2"/>
</dbReference>
<evidence type="ECO:0000313" key="13">
    <source>
        <dbReference type="RefSeq" id="XP_033464907.1"/>
    </source>
</evidence>
<reference evidence="13" key="3">
    <citation type="submission" date="2025-08" db="UniProtKB">
        <authorList>
            <consortium name="RefSeq"/>
        </authorList>
    </citation>
    <scope>IDENTIFICATION</scope>
    <source>
        <strain evidence="13">CBS 342.82</strain>
    </source>
</reference>
<keyword evidence="6" id="KW-0539">Nucleus</keyword>
<feature type="compositionally biased region" description="Basic and acidic residues" evidence="10">
    <location>
        <begin position="62"/>
        <end position="79"/>
    </location>
</feature>
<evidence type="ECO:0000256" key="8">
    <source>
        <dbReference type="ARBA" id="ARBA00039490"/>
    </source>
</evidence>
<evidence type="ECO:0000256" key="4">
    <source>
        <dbReference type="ARBA" id="ARBA00022771"/>
    </source>
</evidence>
<dbReference type="GO" id="GO:0010468">
    <property type="term" value="P:regulation of gene expression"/>
    <property type="evidence" value="ECO:0007669"/>
    <property type="project" value="TreeGrafter"/>
</dbReference>
<proteinExistence type="inferred from homology"/>
<organism evidence="13">
    <name type="scientific">Dissoconium aciculare CBS 342.82</name>
    <dbReference type="NCBI Taxonomy" id="1314786"/>
    <lineage>
        <taxon>Eukaryota</taxon>
        <taxon>Fungi</taxon>
        <taxon>Dikarya</taxon>
        <taxon>Ascomycota</taxon>
        <taxon>Pezizomycotina</taxon>
        <taxon>Dothideomycetes</taxon>
        <taxon>Dothideomycetidae</taxon>
        <taxon>Mycosphaerellales</taxon>
        <taxon>Dissoconiaceae</taxon>
        <taxon>Dissoconium</taxon>
    </lineage>
</organism>
<feature type="domain" description="C2H2-type" evidence="11">
    <location>
        <begin position="321"/>
        <end position="348"/>
    </location>
</feature>
<feature type="region of interest" description="Disordered" evidence="10">
    <location>
        <begin position="10"/>
        <end position="133"/>
    </location>
</feature>